<feature type="transmembrane region" description="Helical" evidence="13">
    <location>
        <begin position="421"/>
        <end position="437"/>
    </location>
</feature>
<name>A0ABW8NG85_9GAMM</name>
<reference evidence="14 15" key="1">
    <citation type="submission" date="2024-03" db="EMBL/GenBank/DDBJ databases">
        <title>High-quality draft genome sequence of Oceanobacter sp. wDCs-4.</title>
        <authorList>
            <person name="Dong C."/>
        </authorList>
    </citation>
    <scope>NUCLEOTIDE SEQUENCE [LARGE SCALE GENOMIC DNA]</scope>
    <source>
        <strain evidence="15">wDCs-4</strain>
    </source>
</reference>
<keyword evidence="11 12" id="KW-0472">Membrane</keyword>
<feature type="transmembrane region" description="Helical" evidence="13">
    <location>
        <begin position="40"/>
        <end position="60"/>
    </location>
</feature>
<dbReference type="PANTHER" id="PTHR32024:SF2">
    <property type="entry name" value="TRK SYSTEM POTASSIUM UPTAKE PROTEIN TRKG-RELATED"/>
    <property type="match status" value="1"/>
</dbReference>
<feature type="transmembrane region" description="Helical" evidence="13">
    <location>
        <begin position="12"/>
        <end position="34"/>
    </location>
</feature>
<evidence type="ECO:0000313" key="14">
    <source>
        <dbReference type="EMBL" id="MFK4751978.1"/>
    </source>
</evidence>
<feature type="transmembrane region" description="Helical" evidence="13">
    <location>
        <begin position="186"/>
        <end position="204"/>
    </location>
</feature>
<evidence type="ECO:0000256" key="5">
    <source>
        <dbReference type="ARBA" id="ARBA00022519"/>
    </source>
</evidence>
<evidence type="ECO:0000256" key="7">
    <source>
        <dbReference type="ARBA" id="ARBA00022692"/>
    </source>
</evidence>
<comment type="caution">
    <text evidence="14">The sequence shown here is derived from an EMBL/GenBank/DDBJ whole genome shotgun (WGS) entry which is preliminary data.</text>
</comment>
<feature type="transmembrane region" description="Helical" evidence="13">
    <location>
        <begin position="457"/>
        <end position="477"/>
    </location>
</feature>
<evidence type="ECO:0000256" key="8">
    <source>
        <dbReference type="ARBA" id="ARBA00022958"/>
    </source>
</evidence>
<feature type="transmembrane region" description="Helical" evidence="13">
    <location>
        <begin position="72"/>
        <end position="94"/>
    </location>
</feature>
<feature type="transmembrane region" description="Helical" evidence="13">
    <location>
        <begin position="238"/>
        <end position="256"/>
    </location>
</feature>
<gene>
    <name evidence="14" type="ORF">WG929_06100</name>
</gene>
<sequence>MIDARVTTRLMAMPVLWMGSVQMVFGGLSVALFRDDVARVFLEPGLAMLLGGGVLFWKMRRTNLALASYQDALFYAVATWVVTGLLGALPILYIEHVSFADAVFESVSALTTTGATVLSGLDNMPLTFLLYRQFLQWMGGLGIVIFVVAVLPMLNVGGMRLLKAETPGPMKNDKLSPRIADTARHLWGVYITATLACALCYWLGGMTVFDAFAHSLATVSTGGFSTHDASMGYFDSQLLLAIADVFMLVGAISFAVHFRAVHRADLKVYWVDEETRIFLLIVICLSLILTAYLLATEVFTDVLECLGRSFFHVISFITSTGFAADDFVSWPAAAGFLLVFSGYLGGCSGSTAGGNKIIRNILTIKLVNQAMGHILHPRSIYTLKYQRRPVAEDVQGSVMGFMSFAAASSAVLTLMMMATGLNFWSAFTAVAACINVLGPGFDQVGANFKPVSDAGKWILSGAMILGRLEYFTVFALLSPRLWRA</sequence>
<evidence type="ECO:0000256" key="9">
    <source>
        <dbReference type="ARBA" id="ARBA00022989"/>
    </source>
</evidence>
<organism evidence="14 15">
    <name type="scientific">Oceanobacter antarcticus</name>
    <dbReference type="NCBI Taxonomy" id="3133425"/>
    <lineage>
        <taxon>Bacteria</taxon>
        <taxon>Pseudomonadati</taxon>
        <taxon>Pseudomonadota</taxon>
        <taxon>Gammaproteobacteria</taxon>
        <taxon>Oceanospirillales</taxon>
        <taxon>Oceanospirillaceae</taxon>
        <taxon>Oceanobacter</taxon>
    </lineage>
</organism>
<accession>A0ABW8NG85</accession>
<dbReference type="PIRSF" id="PIRSF006247">
    <property type="entry name" value="TrkH"/>
    <property type="match status" value="1"/>
</dbReference>
<feature type="transmembrane region" description="Helical" evidence="13">
    <location>
        <begin position="134"/>
        <end position="154"/>
    </location>
</feature>
<evidence type="ECO:0000256" key="13">
    <source>
        <dbReference type="SAM" id="Phobius"/>
    </source>
</evidence>
<comment type="subcellular location">
    <subcellularLocation>
        <location evidence="1 12">Cell inner membrane</location>
        <topology evidence="1 12">Multi-pass membrane protein</topology>
    </subcellularLocation>
</comment>
<keyword evidence="5 12" id="KW-0997">Cell inner membrane</keyword>
<keyword evidence="3 12" id="KW-0813">Transport</keyword>
<feature type="transmembrane region" description="Helical" evidence="13">
    <location>
        <begin position="277"/>
        <end position="295"/>
    </location>
</feature>
<dbReference type="RefSeq" id="WP_416205327.1">
    <property type="nucleotide sequence ID" value="NZ_JBBKTX010000006.1"/>
</dbReference>
<dbReference type="InterPro" id="IPR004772">
    <property type="entry name" value="TrkH"/>
</dbReference>
<evidence type="ECO:0000256" key="12">
    <source>
        <dbReference type="PIRNR" id="PIRNR006247"/>
    </source>
</evidence>
<keyword evidence="15" id="KW-1185">Reference proteome</keyword>
<dbReference type="InterPro" id="IPR003445">
    <property type="entry name" value="Cat_transpt"/>
</dbReference>
<evidence type="ECO:0000256" key="6">
    <source>
        <dbReference type="ARBA" id="ARBA00022538"/>
    </source>
</evidence>
<dbReference type="Pfam" id="PF02386">
    <property type="entry name" value="TrkH"/>
    <property type="match status" value="1"/>
</dbReference>
<evidence type="ECO:0000313" key="15">
    <source>
        <dbReference type="Proteomes" id="UP001620597"/>
    </source>
</evidence>
<evidence type="ECO:0000256" key="11">
    <source>
        <dbReference type="ARBA" id="ARBA00023136"/>
    </source>
</evidence>
<evidence type="ECO:0000256" key="10">
    <source>
        <dbReference type="ARBA" id="ARBA00023065"/>
    </source>
</evidence>
<dbReference type="EMBL" id="JBBKTX010000006">
    <property type="protein sequence ID" value="MFK4751978.1"/>
    <property type="molecule type" value="Genomic_DNA"/>
</dbReference>
<keyword evidence="10 12" id="KW-0406">Ion transport</keyword>
<keyword evidence="9 13" id="KW-1133">Transmembrane helix</keyword>
<comment type="similarity">
    <text evidence="2 12">Belongs to the TrkH potassium transport family.</text>
</comment>
<keyword evidence="8 12" id="KW-0630">Potassium</keyword>
<evidence type="ECO:0000256" key="2">
    <source>
        <dbReference type="ARBA" id="ARBA00009137"/>
    </source>
</evidence>
<protein>
    <recommendedName>
        <fullName evidence="12">Trk system potassium uptake protein</fullName>
    </recommendedName>
</protein>
<feature type="transmembrane region" description="Helical" evidence="13">
    <location>
        <begin position="327"/>
        <end position="345"/>
    </location>
</feature>
<evidence type="ECO:0000256" key="4">
    <source>
        <dbReference type="ARBA" id="ARBA00022475"/>
    </source>
</evidence>
<evidence type="ECO:0000256" key="1">
    <source>
        <dbReference type="ARBA" id="ARBA00004429"/>
    </source>
</evidence>
<keyword evidence="6 12" id="KW-0633">Potassium transport</keyword>
<evidence type="ECO:0000256" key="3">
    <source>
        <dbReference type="ARBA" id="ARBA00022448"/>
    </source>
</evidence>
<keyword evidence="7 13" id="KW-0812">Transmembrane</keyword>
<keyword evidence="4 12" id="KW-1003">Cell membrane</keyword>
<dbReference type="Proteomes" id="UP001620597">
    <property type="component" value="Unassembled WGS sequence"/>
</dbReference>
<dbReference type="PANTHER" id="PTHR32024">
    <property type="entry name" value="TRK SYSTEM POTASSIUM UPTAKE PROTEIN TRKG-RELATED"/>
    <property type="match status" value="1"/>
</dbReference>
<proteinExistence type="inferred from homology"/>